<keyword evidence="1" id="KW-0812">Transmembrane</keyword>
<dbReference type="Proteomes" id="UP000595823">
    <property type="component" value="Chromosome"/>
</dbReference>
<reference evidence="2 3" key="1">
    <citation type="submission" date="2020-06" db="EMBL/GenBank/DDBJ databases">
        <title>Genomic analysis of Salicibibacter sp. NKC5-3.</title>
        <authorList>
            <person name="Oh Y.J."/>
        </authorList>
    </citation>
    <scope>NUCLEOTIDE SEQUENCE [LARGE SCALE GENOMIC DNA]</scope>
    <source>
        <strain evidence="2 3">NKC5-3</strain>
    </source>
</reference>
<keyword evidence="1" id="KW-0472">Membrane</keyword>
<organism evidence="2 3">
    <name type="scientific">Salicibibacter cibarius</name>
    <dbReference type="NCBI Taxonomy" id="2743000"/>
    <lineage>
        <taxon>Bacteria</taxon>
        <taxon>Bacillati</taxon>
        <taxon>Bacillota</taxon>
        <taxon>Bacilli</taxon>
        <taxon>Bacillales</taxon>
        <taxon>Bacillaceae</taxon>
        <taxon>Salicibibacter</taxon>
    </lineage>
</organism>
<feature type="transmembrane region" description="Helical" evidence="1">
    <location>
        <begin position="36"/>
        <end position="53"/>
    </location>
</feature>
<dbReference type="EMBL" id="CP054705">
    <property type="protein sequence ID" value="QQK75851.1"/>
    <property type="molecule type" value="Genomic_DNA"/>
</dbReference>
<evidence type="ECO:0000313" key="3">
    <source>
        <dbReference type="Proteomes" id="UP000595823"/>
    </source>
</evidence>
<dbReference type="AlphaFoldDB" id="A0A7T6Z3P6"/>
<sequence length="86" mass="9470">MDRKTVERQPQDLTIGGVSPLSYYHYTSSLIIMQKIILGSIIVTGAMLSVTTVCDNTILNGMNGTAMFLTSGLIVYDFLRKKDTHA</sequence>
<proteinExistence type="predicted"/>
<accession>A0A7T6Z3P6</accession>
<feature type="transmembrane region" description="Helical" evidence="1">
    <location>
        <begin position="59"/>
        <end position="79"/>
    </location>
</feature>
<evidence type="ECO:0000256" key="1">
    <source>
        <dbReference type="SAM" id="Phobius"/>
    </source>
</evidence>
<keyword evidence="3" id="KW-1185">Reference proteome</keyword>
<name>A0A7T6Z3P6_9BACI</name>
<dbReference type="KEGG" id="scia:HUG15_09900"/>
<protein>
    <submittedName>
        <fullName evidence="2">Uncharacterized protein</fullName>
    </submittedName>
</protein>
<keyword evidence="1" id="KW-1133">Transmembrane helix</keyword>
<evidence type="ECO:0000313" key="2">
    <source>
        <dbReference type="EMBL" id="QQK75851.1"/>
    </source>
</evidence>
<gene>
    <name evidence="2" type="ORF">HUG15_09900</name>
</gene>